<name>A0A0G4G7I9_VITBC</name>
<proteinExistence type="predicted"/>
<dbReference type="Proteomes" id="UP000041254">
    <property type="component" value="Unassembled WGS sequence"/>
</dbReference>
<dbReference type="VEuPathDB" id="CryptoDB:Vbra_17198"/>
<evidence type="ECO:0000313" key="4">
    <source>
        <dbReference type="Proteomes" id="UP000041254"/>
    </source>
</evidence>
<feature type="region of interest" description="Disordered" evidence="1">
    <location>
        <begin position="239"/>
        <end position="261"/>
    </location>
</feature>
<keyword evidence="2" id="KW-0732">Signal</keyword>
<sequence length="282" mass="30719">MSRSKSMVKICVWLCLALWSVFTRLTQAWPYQELDAISLQRVHHNCTVGAPVYVRDLVTDTGLVLFAIRRPSCVVCRRDATEMQSFVRSGAWESFEAHPHLHIGGGAEAGGGQPQQNAKAKGVGPPRFVTVVRSCEELSVLMRQLKCGEVFLDPLGSIYKGLGCGAFSPGGRRGGSGNANFAAGGLLVLAPNGCVILEKAFPFPHGTLYGKSEDVLVDTKVALQGALRTLQSIVLSNRQRREDNVQRQRERSVSHGRQGAGGKLSVVRPLFRLKDRGRVKGR</sequence>
<feature type="compositionally biased region" description="Basic and acidic residues" evidence="1">
    <location>
        <begin position="239"/>
        <end position="253"/>
    </location>
</feature>
<dbReference type="AlphaFoldDB" id="A0A0G4G7I9"/>
<reference evidence="3 4" key="1">
    <citation type="submission" date="2014-11" db="EMBL/GenBank/DDBJ databases">
        <authorList>
            <person name="Zhu J."/>
            <person name="Qi W."/>
            <person name="Song R."/>
        </authorList>
    </citation>
    <scope>NUCLEOTIDE SEQUENCE [LARGE SCALE GENOMIC DNA]</scope>
</reference>
<protein>
    <submittedName>
        <fullName evidence="3">Uncharacterized protein</fullName>
    </submittedName>
</protein>
<dbReference type="EMBL" id="CDMY01000584">
    <property type="protein sequence ID" value="CEM24601.1"/>
    <property type="molecule type" value="Genomic_DNA"/>
</dbReference>
<organism evidence="3 4">
    <name type="scientific">Vitrella brassicaformis (strain CCMP3155)</name>
    <dbReference type="NCBI Taxonomy" id="1169540"/>
    <lineage>
        <taxon>Eukaryota</taxon>
        <taxon>Sar</taxon>
        <taxon>Alveolata</taxon>
        <taxon>Colpodellida</taxon>
        <taxon>Vitrellaceae</taxon>
        <taxon>Vitrella</taxon>
    </lineage>
</organism>
<evidence type="ECO:0000256" key="1">
    <source>
        <dbReference type="SAM" id="MobiDB-lite"/>
    </source>
</evidence>
<feature type="chain" id="PRO_5005190081" evidence="2">
    <location>
        <begin position="29"/>
        <end position="282"/>
    </location>
</feature>
<accession>A0A0G4G7I9</accession>
<gene>
    <name evidence="3" type="ORF">Vbra_17198</name>
</gene>
<dbReference type="InParanoid" id="A0A0G4G7I9"/>
<evidence type="ECO:0000313" key="3">
    <source>
        <dbReference type="EMBL" id="CEM24601.1"/>
    </source>
</evidence>
<feature type="signal peptide" evidence="2">
    <location>
        <begin position="1"/>
        <end position="28"/>
    </location>
</feature>
<keyword evidence="4" id="KW-1185">Reference proteome</keyword>
<evidence type="ECO:0000256" key="2">
    <source>
        <dbReference type="SAM" id="SignalP"/>
    </source>
</evidence>